<accession>S8G946</accession>
<evidence type="ECO:0000313" key="3">
    <source>
        <dbReference type="Proteomes" id="UP000001529"/>
    </source>
</evidence>
<feature type="compositionally biased region" description="Basic and acidic residues" evidence="1">
    <location>
        <begin position="125"/>
        <end position="136"/>
    </location>
</feature>
<protein>
    <submittedName>
        <fullName evidence="2">Uncharacterized protein</fullName>
    </submittedName>
</protein>
<sequence length="421" mass="46842">MKATRAEGHSKTCVFRCWAPLRAALRLEGETLYGPNGNMHNLVLALLAFLSSWEDYETRYDSLEDHQNRLHLSIHEETAWRANTHRLRSKSCESLNKGNYFAETGRGLPLQNHVRVPLQASVARRLSDRESEKRSQGGDNGNGTTPPLPPRRTPSPRPSGASGVVQQSGASVRTPMMLGTGGQHLSDQGATGAVAPSVQSSSAAAASGAGALPLVQFFGSGRGLLQPPHLCRECNIVETAVGALMLTRERRRAAAREAADRIAALELRHSDLVDSFRRGSLGLGVQAGSVLESHRALRQARQDALQEAKVFQEEEATLQDFIDASYHERERQEHRSHDLHKRRLRNQLAEYALLRAEAALERQLQAATLQRRLMDVLSQALVAEGEEDIRRMRDEEETIRRQLQDLDEERTNPHRGRRKPA</sequence>
<proteinExistence type="predicted"/>
<feature type="compositionally biased region" description="Basic and acidic residues" evidence="1">
    <location>
        <begin position="392"/>
        <end position="412"/>
    </location>
</feature>
<dbReference type="AlphaFoldDB" id="S8G946"/>
<gene>
    <name evidence="2" type="ORF">TGME49_245432</name>
</gene>
<dbReference type="GeneID" id="7898018"/>
<reference evidence="2" key="1">
    <citation type="submission" date="2013-04" db="EMBL/GenBank/DDBJ databases">
        <authorList>
            <person name="Sibley D."/>
            <person name="Venepally P."/>
            <person name="Karamycheva S."/>
            <person name="Hadjithomas M."/>
            <person name="Khan A."/>
            <person name="Brunk B."/>
            <person name="Roos D."/>
            <person name="Caler E."/>
            <person name="Lorenzi H."/>
        </authorList>
    </citation>
    <scope>NUCLEOTIDE SEQUENCE [LARGE SCALE GENOMIC DNA]</scope>
    <source>
        <strain evidence="2">ME49</strain>
    </source>
</reference>
<feature type="region of interest" description="Disordered" evidence="1">
    <location>
        <begin position="392"/>
        <end position="421"/>
    </location>
</feature>
<dbReference type="PhylomeDB" id="S8G946"/>
<dbReference type="RefSeq" id="XP_002366973.2">
    <property type="nucleotide sequence ID" value="XM_002366932.2"/>
</dbReference>
<evidence type="ECO:0000313" key="2">
    <source>
        <dbReference type="EMBL" id="EPT24784.1"/>
    </source>
</evidence>
<feature type="region of interest" description="Disordered" evidence="1">
    <location>
        <begin position="122"/>
        <end position="169"/>
    </location>
</feature>
<keyword evidence="3" id="KW-1185">Reference proteome</keyword>
<dbReference type="VEuPathDB" id="ToxoDB:TGME49_245432"/>
<dbReference type="EMBL" id="CM002047">
    <property type="protein sequence ID" value="EPT24784.1"/>
    <property type="molecule type" value="Genomic_DNA"/>
</dbReference>
<dbReference type="EMBL" id="KE138840">
    <property type="protein sequence ID" value="EPT24784.1"/>
    <property type="molecule type" value="Genomic_DNA"/>
</dbReference>
<feature type="region of interest" description="Disordered" evidence="1">
    <location>
        <begin position="174"/>
        <end position="193"/>
    </location>
</feature>
<name>S8G946_TOXGM</name>
<dbReference type="Proteomes" id="UP000001529">
    <property type="component" value="Chromosome XII"/>
</dbReference>
<feature type="compositionally biased region" description="Pro residues" evidence="1">
    <location>
        <begin position="146"/>
        <end position="157"/>
    </location>
</feature>
<evidence type="ECO:0000256" key="1">
    <source>
        <dbReference type="SAM" id="MobiDB-lite"/>
    </source>
</evidence>
<organism evidence="2 3">
    <name type="scientific">Toxoplasma gondii (strain ATCC 50611 / Me49)</name>
    <dbReference type="NCBI Taxonomy" id="508771"/>
    <lineage>
        <taxon>Eukaryota</taxon>
        <taxon>Sar</taxon>
        <taxon>Alveolata</taxon>
        <taxon>Apicomplexa</taxon>
        <taxon>Conoidasida</taxon>
        <taxon>Coccidia</taxon>
        <taxon>Eucoccidiorida</taxon>
        <taxon>Eimeriorina</taxon>
        <taxon>Sarcocystidae</taxon>
        <taxon>Toxoplasma</taxon>
    </lineage>
</organism>
<dbReference type="KEGG" id="tgo:TGME49_245432"/>